<feature type="region of interest" description="Disordered" evidence="4">
    <location>
        <begin position="158"/>
        <end position="184"/>
    </location>
</feature>
<dbReference type="Proteomes" id="UP000467240">
    <property type="component" value="Unassembled WGS sequence"/>
</dbReference>
<evidence type="ECO:0000256" key="1">
    <source>
        <dbReference type="ARBA" id="ARBA00023015"/>
    </source>
</evidence>
<keyword evidence="2" id="KW-0238">DNA-binding</keyword>
<dbReference type="InterPro" id="IPR036390">
    <property type="entry name" value="WH_DNA-bd_sf"/>
</dbReference>
<dbReference type="InterPro" id="IPR039422">
    <property type="entry name" value="MarR/SlyA-like"/>
</dbReference>
<keyword evidence="1" id="KW-0805">Transcription regulation</keyword>
<organism evidence="6 7">
    <name type="scientific">Pseudoclavibacter chungangensis</name>
    <dbReference type="NCBI Taxonomy" id="587635"/>
    <lineage>
        <taxon>Bacteria</taxon>
        <taxon>Bacillati</taxon>
        <taxon>Actinomycetota</taxon>
        <taxon>Actinomycetes</taxon>
        <taxon>Micrococcales</taxon>
        <taxon>Microbacteriaceae</taxon>
        <taxon>Pseudoclavibacter</taxon>
    </lineage>
</organism>
<dbReference type="InterPro" id="IPR036388">
    <property type="entry name" value="WH-like_DNA-bd_sf"/>
</dbReference>
<dbReference type="AlphaFoldDB" id="A0A7J5C216"/>
<dbReference type="OrthoDB" id="9154853at2"/>
<dbReference type="GO" id="GO:0003700">
    <property type="term" value="F:DNA-binding transcription factor activity"/>
    <property type="evidence" value="ECO:0007669"/>
    <property type="project" value="InterPro"/>
</dbReference>
<gene>
    <name evidence="6" type="ORF">F8O01_03845</name>
</gene>
<evidence type="ECO:0000313" key="6">
    <source>
        <dbReference type="EMBL" id="KAB1660071.1"/>
    </source>
</evidence>
<dbReference type="InterPro" id="IPR000835">
    <property type="entry name" value="HTH_MarR-typ"/>
</dbReference>
<feature type="domain" description="HTH marR-type" evidence="5">
    <location>
        <begin position="42"/>
        <end position="141"/>
    </location>
</feature>
<dbReference type="SMART" id="SM00347">
    <property type="entry name" value="HTH_MARR"/>
    <property type="match status" value="1"/>
</dbReference>
<dbReference type="InterPro" id="IPR023187">
    <property type="entry name" value="Tscrpt_reg_MarR-type_CS"/>
</dbReference>
<keyword evidence="3" id="KW-0804">Transcription</keyword>
<dbReference type="PROSITE" id="PS01117">
    <property type="entry name" value="HTH_MARR_1"/>
    <property type="match status" value="1"/>
</dbReference>
<dbReference type="PANTHER" id="PTHR33164">
    <property type="entry name" value="TRANSCRIPTIONAL REGULATOR, MARR FAMILY"/>
    <property type="match status" value="1"/>
</dbReference>
<dbReference type="EMBL" id="WBJZ01000004">
    <property type="protein sequence ID" value="KAB1660071.1"/>
    <property type="molecule type" value="Genomic_DNA"/>
</dbReference>
<dbReference type="RefSeq" id="WP_158039567.1">
    <property type="nucleotide sequence ID" value="NZ_JACCFV010000001.1"/>
</dbReference>
<evidence type="ECO:0000313" key="7">
    <source>
        <dbReference type="Proteomes" id="UP000467240"/>
    </source>
</evidence>
<sequence>MTSSTSAHDREPGDTEAEIDALEHEFVRFFARARAMWKTAATEIEPELQPVGYKLLVNLHRDGPRRAGDLAAATETDKSVVSRQLRFLESRGLVEGMPDPDDGRSRIYAATPEASARLDATGSRLRARQHGWLAEWEGDRVRTLTALLAELNTGLDELARPTEPAAERAERTTDRPGTATVHED</sequence>
<accession>A0A7J5C216</accession>
<comment type="caution">
    <text evidence="6">The sequence shown here is derived from an EMBL/GenBank/DDBJ whole genome shotgun (WGS) entry which is preliminary data.</text>
</comment>
<evidence type="ECO:0000256" key="2">
    <source>
        <dbReference type="ARBA" id="ARBA00023125"/>
    </source>
</evidence>
<dbReference type="SUPFAM" id="SSF46785">
    <property type="entry name" value="Winged helix' DNA-binding domain"/>
    <property type="match status" value="1"/>
</dbReference>
<proteinExistence type="predicted"/>
<protein>
    <submittedName>
        <fullName evidence="6">Winged helix-turn-helix transcriptional regulator</fullName>
    </submittedName>
</protein>
<dbReference type="GO" id="GO:0006950">
    <property type="term" value="P:response to stress"/>
    <property type="evidence" value="ECO:0007669"/>
    <property type="project" value="TreeGrafter"/>
</dbReference>
<evidence type="ECO:0000256" key="4">
    <source>
        <dbReference type="SAM" id="MobiDB-lite"/>
    </source>
</evidence>
<evidence type="ECO:0000259" key="5">
    <source>
        <dbReference type="SMART" id="SM00347"/>
    </source>
</evidence>
<reference evidence="6 7" key="1">
    <citation type="submission" date="2019-09" db="EMBL/GenBank/DDBJ databases">
        <title>Phylogeny of genus Pseudoclavibacter and closely related genus.</title>
        <authorList>
            <person name="Li Y."/>
        </authorList>
    </citation>
    <scope>NUCLEOTIDE SEQUENCE [LARGE SCALE GENOMIC DNA]</scope>
    <source>
        <strain evidence="6 7">DSM 23821</strain>
    </source>
</reference>
<dbReference type="Gene3D" id="1.10.10.10">
    <property type="entry name" value="Winged helix-like DNA-binding domain superfamily/Winged helix DNA-binding domain"/>
    <property type="match status" value="1"/>
</dbReference>
<feature type="compositionally biased region" description="Basic and acidic residues" evidence="4">
    <location>
        <begin position="158"/>
        <end position="174"/>
    </location>
</feature>
<dbReference type="CDD" id="cd00090">
    <property type="entry name" value="HTH_ARSR"/>
    <property type="match status" value="1"/>
</dbReference>
<dbReference type="Pfam" id="PF01047">
    <property type="entry name" value="MarR"/>
    <property type="match status" value="1"/>
</dbReference>
<dbReference type="GO" id="GO:0003677">
    <property type="term" value="F:DNA binding"/>
    <property type="evidence" value="ECO:0007669"/>
    <property type="project" value="UniProtKB-KW"/>
</dbReference>
<dbReference type="InterPro" id="IPR011991">
    <property type="entry name" value="ArsR-like_HTH"/>
</dbReference>
<dbReference type="PANTHER" id="PTHR33164:SF57">
    <property type="entry name" value="MARR-FAMILY TRANSCRIPTIONAL REGULATOR"/>
    <property type="match status" value="1"/>
</dbReference>
<keyword evidence="7" id="KW-1185">Reference proteome</keyword>
<name>A0A7J5C216_9MICO</name>
<evidence type="ECO:0000256" key="3">
    <source>
        <dbReference type="ARBA" id="ARBA00023163"/>
    </source>
</evidence>